<keyword evidence="2" id="KW-0663">Pyridoxal phosphate</keyword>
<dbReference type="Gene3D" id="3.20.20.10">
    <property type="entry name" value="Alanine racemase"/>
    <property type="match status" value="1"/>
</dbReference>
<dbReference type="CDD" id="cd06815">
    <property type="entry name" value="PLPDE_III_AR_like_1"/>
    <property type="match status" value="1"/>
</dbReference>
<dbReference type="Proteomes" id="UP000678513">
    <property type="component" value="Chromosome"/>
</dbReference>
<evidence type="ECO:0000313" key="5">
    <source>
        <dbReference type="EMBL" id="QUC07364.1"/>
    </source>
</evidence>
<evidence type="ECO:0000256" key="2">
    <source>
        <dbReference type="ARBA" id="ARBA00022898"/>
    </source>
</evidence>
<reference evidence="5 6" key="1">
    <citation type="submission" date="2021-03" db="EMBL/GenBank/DDBJ databases">
        <title>Human Oral Microbial Genomes.</title>
        <authorList>
            <person name="Johnston C.D."/>
            <person name="Chen T."/>
            <person name="Dewhirst F.E."/>
        </authorList>
    </citation>
    <scope>NUCLEOTIDE SEQUENCE [LARGE SCALE GENOMIC DNA]</scope>
    <source>
        <strain evidence="5 6">DSMZ 100122</strain>
    </source>
</reference>
<comment type="cofactor">
    <cofactor evidence="1">
        <name>pyridoxal 5'-phosphate</name>
        <dbReference type="ChEBI" id="CHEBI:597326"/>
    </cofactor>
</comment>
<dbReference type="SUPFAM" id="SSF51419">
    <property type="entry name" value="PLP-binding barrel"/>
    <property type="match status" value="1"/>
</dbReference>
<dbReference type="InterPro" id="IPR001608">
    <property type="entry name" value="Ala_racemase_N"/>
</dbReference>
<dbReference type="InterPro" id="IPR029066">
    <property type="entry name" value="PLP-binding_barrel"/>
</dbReference>
<proteinExistence type="predicted"/>
<dbReference type="RefSeq" id="WP_212321773.1">
    <property type="nucleotide sequence ID" value="NZ_AP024463.1"/>
</dbReference>
<dbReference type="Pfam" id="PF01168">
    <property type="entry name" value="Ala_racemase_N"/>
    <property type="match status" value="1"/>
</dbReference>
<dbReference type="InterPro" id="IPR000821">
    <property type="entry name" value="Ala_racemase"/>
</dbReference>
<evidence type="ECO:0000256" key="1">
    <source>
        <dbReference type="ARBA" id="ARBA00001933"/>
    </source>
</evidence>
<evidence type="ECO:0000259" key="4">
    <source>
        <dbReference type="Pfam" id="PF01168"/>
    </source>
</evidence>
<keyword evidence="3" id="KW-0413">Isomerase</keyword>
<dbReference type="PANTHER" id="PTHR30511">
    <property type="entry name" value="ALANINE RACEMASE"/>
    <property type="match status" value="1"/>
</dbReference>
<feature type="domain" description="Alanine racemase N-terminal" evidence="4">
    <location>
        <begin position="10"/>
        <end position="227"/>
    </location>
</feature>
<dbReference type="EMBL" id="CP072384">
    <property type="protein sequence ID" value="QUC07364.1"/>
    <property type="molecule type" value="Genomic_DNA"/>
</dbReference>
<organism evidence="5 6">
    <name type="scientific">Arachnia rubra</name>
    <dbReference type="NCBI Taxonomy" id="1547448"/>
    <lineage>
        <taxon>Bacteria</taxon>
        <taxon>Bacillati</taxon>
        <taxon>Actinomycetota</taxon>
        <taxon>Actinomycetes</taxon>
        <taxon>Propionibacteriales</taxon>
        <taxon>Propionibacteriaceae</taxon>
        <taxon>Arachnia</taxon>
    </lineage>
</organism>
<dbReference type="PANTHER" id="PTHR30511:SF3">
    <property type="entry name" value="LYSINE RACEMASE"/>
    <property type="match status" value="1"/>
</dbReference>
<accession>A0ABX7Y2J5</accession>
<evidence type="ECO:0000256" key="3">
    <source>
        <dbReference type="ARBA" id="ARBA00023235"/>
    </source>
</evidence>
<gene>
    <name evidence="5" type="ORF">J5A65_10505</name>
</gene>
<evidence type="ECO:0000313" key="6">
    <source>
        <dbReference type="Proteomes" id="UP000678513"/>
    </source>
</evidence>
<name>A0ABX7Y2J5_9ACTN</name>
<sequence>MSVETPRLEIHIDRIAQNAAAVISQCGSSGIQVAAVTKVMQAHPALLRALEGSGCVMLADSRIDNLKRVAEAGMGLPTMLLRAPTPCNAPEAVRWADYSLISSRETAEALSGAAGWAGLRHKVVVMVDVGDLREGVWPDRAVDVVAGIAHLPHLEVAGLGTNLACFGGVVPTREKMEMLTGIRDECRSVTGHPLELVSGGNSANLPLLASGDMPDGINHLRIGEAIVLGRNVLDRSPWPGTRQDTVGLVAGVIELQRKPSVPVGETGQDAFGNTTHFTDRGLRLRAICDIGRQDVAPEAIEPIDPGIEVLGASSDHLIIDVTDARSPVAVGSEVRFLPSYGGLLSASTSPHIRKQAVRRH</sequence>
<protein>
    <submittedName>
        <fullName evidence="5">Alanine/ornithine racemase family PLP-dependent enzyme</fullName>
    </submittedName>
</protein>
<keyword evidence="6" id="KW-1185">Reference proteome</keyword>